<dbReference type="PRINTS" id="PR00463">
    <property type="entry name" value="EP450I"/>
</dbReference>
<keyword evidence="6" id="KW-0479">Metal-binding</keyword>
<evidence type="ECO:0000256" key="7">
    <source>
        <dbReference type="ARBA" id="ARBA00022989"/>
    </source>
</evidence>
<dbReference type="Proteomes" id="UP000027138">
    <property type="component" value="Unassembled WGS sequence"/>
</dbReference>
<organism evidence="12 13">
    <name type="scientific">Jatropha curcas</name>
    <name type="common">Barbados nut</name>
    <dbReference type="NCBI Taxonomy" id="180498"/>
    <lineage>
        <taxon>Eukaryota</taxon>
        <taxon>Viridiplantae</taxon>
        <taxon>Streptophyta</taxon>
        <taxon>Embryophyta</taxon>
        <taxon>Tracheophyta</taxon>
        <taxon>Spermatophyta</taxon>
        <taxon>Magnoliopsida</taxon>
        <taxon>eudicotyledons</taxon>
        <taxon>Gunneridae</taxon>
        <taxon>Pentapetalae</taxon>
        <taxon>rosids</taxon>
        <taxon>fabids</taxon>
        <taxon>Malpighiales</taxon>
        <taxon>Euphorbiaceae</taxon>
        <taxon>Crotonoideae</taxon>
        <taxon>Jatropheae</taxon>
        <taxon>Jatropha</taxon>
    </lineage>
</organism>
<evidence type="ECO:0000256" key="11">
    <source>
        <dbReference type="ARBA" id="ARBA00023136"/>
    </source>
</evidence>
<keyword evidence="9" id="KW-0408">Iron</keyword>
<sequence length="241" mass="27544">MDRIGTRTWVGLRPPKPVASERHEAFFPPVQKIVQVFEGFSVAYIFPAVKFLHRITGMRSKLEKLHQDADIMLENIINEHRENKRLGRSNSEGSEDDLVDVLLNLQSGDSFEFPLTIENTKVVMLDIFLDATETSTTVIEWAMSEMLKDSRVTKNGAGRDKAAPLLAPRECLEAVKIDGYEVPINTRVIINAWAIGRDSRHWNEAKKFYPERFQNNSIDFKGIDFECIPFGAGRRMSWCDI</sequence>
<dbReference type="OrthoDB" id="837045at2759"/>
<evidence type="ECO:0000256" key="5">
    <source>
        <dbReference type="ARBA" id="ARBA00022692"/>
    </source>
</evidence>
<comment type="cofactor">
    <cofactor evidence="1">
        <name>heme</name>
        <dbReference type="ChEBI" id="CHEBI:30413"/>
    </cofactor>
</comment>
<accession>A0A067L4K0</accession>
<dbReference type="InterPro" id="IPR052306">
    <property type="entry name" value="CYP450_71D"/>
</dbReference>
<dbReference type="InterPro" id="IPR001128">
    <property type="entry name" value="Cyt_P450"/>
</dbReference>
<evidence type="ECO:0000256" key="9">
    <source>
        <dbReference type="ARBA" id="ARBA00023004"/>
    </source>
</evidence>
<evidence type="ECO:0000256" key="10">
    <source>
        <dbReference type="ARBA" id="ARBA00023033"/>
    </source>
</evidence>
<dbReference type="EMBL" id="KK914353">
    <property type="protein sequence ID" value="KDP39019.1"/>
    <property type="molecule type" value="Genomic_DNA"/>
</dbReference>
<evidence type="ECO:0000256" key="8">
    <source>
        <dbReference type="ARBA" id="ARBA00023002"/>
    </source>
</evidence>
<dbReference type="Gene3D" id="1.10.630.10">
    <property type="entry name" value="Cytochrome P450"/>
    <property type="match status" value="2"/>
</dbReference>
<evidence type="ECO:0000256" key="4">
    <source>
        <dbReference type="ARBA" id="ARBA00022617"/>
    </source>
</evidence>
<evidence type="ECO:0000256" key="3">
    <source>
        <dbReference type="ARBA" id="ARBA00010617"/>
    </source>
</evidence>
<evidence type="ECO:0000256" key="6">
    <source>
        <dbReference type="ARBA" id="ARBA00022723"/>
    </source>
</evidence>
<comment type="similarity">
    <text evidence="3">Belongs to the cytochrome P450 family.</text>
</comment>
<evidence type="ECO:0000313" key="13">
    <source>
        <dbReference type="Proteomes" id="UP000027138"/>
    </source>
</evidence>
<dbReference type="InterPro" id="IPR002401">
    <property type="entry name" value="Cyt_P450_E_grp-I"/>
</dbReference>
<keyword evidence="11" id="KW-0472">Membrane</keyword>
<proteinExistence type="inferred from homology"/>
<dbReference type="AlphaFoldDB" id="A0A067L4K0"/>
<evidence type="ECO:0008006" key="14">
    <source>
        <dbReference type="Google" id="ProtNLM"/>
    </source>
</evidence>
<dbReference type="InterPro" id="IPR036396">
    <property type="entry name" value="Cyt_P450_sf"/>
</dbReference>
<evidence type="ECO:0000256" key="1">
    <source>
        <dbReference type="ARBA" id="ARBA00001971"/>
    </source>
</evidence>
<dbReference type="GO" id="GO:0005506">
    <property type="term" value="F:iron ion binding"/>
    <property type="evidence" value="ECO:0007669"/>
    <property type="project" value="InterPro"/>
</dbReference>
<protein>
    <recommendedName>
        <fullName evidence="14">Cytochrome P450</fullName>
    </recommendedName>
</protein>
<dbReference type="PANTHER" id="PTHR47953:SF19">
    <property type="entry name" value="OS06G0641600 PROTEIN"/>
    <property type="match status" value="1"/>
</dbReference>
<evidence type="ECO:0000313" key="12">
    <source>
        <dbReference type="EMBL" id="KDP39019.1"/>
    </source>
</evidence>
<evidence type="ECO:0000256" key="2">
    <source>
        <dbReference type="ARBA" id="ARBA00004167"/>
    </source>
</evidence>
<keyword evidence="5" id="KW-0812">Transmembrane</keyword>
<gene>
    <name evidence="12" type="ORF">JCGZ_00776</name>
</gene>
<keyword evidence="7" id="KW-1133">Transmembrane helix</keyword>
<dbReference type="GO" id="GO:0020037">
    <property type="term" value="F:heme binding"/>
    <property type="evidence" value="ECO:0007669"/>
    <property type="project" value="InterPro"/>
</dbReference>
<name>A0A067L4K0_JATCU</name>
<keyword evidence="10" id="KW-0503">Monooxygenase</keyword>
<keyword evidence="4" id="KW-0349">Heme</keyword>
<dbReference type="GO" id="GO:0016705">
    <property type="term" value="F:oxidoreductase activity, acting on paired donors, with incorporation or reduction of molecular oxygen"/>
    <property type="evidence" value="ECO:0007669"/>
    <property type="project" value="InterPro"/>
</dbReference>
<dbReference type="Pfam" id="PF00067">
    <property type="entry name" value="p450"/>
    <property type="match status" value="2"/>
</dbReference>
<keyword evidence="13" id="KW-1185">Reference proteome</keyword>
<comment type="subcellular location">
    <subcellularLocation>
        <location evidence="2">Membrane</location>
        <topology evidence="2">Single-pass membrane protein</topology>
    </subcellularLocation>
</comment>
<reference evidence="12 13" key="1">
    <citation type="journal article" date="2014" name="PLoS ONE">
        <title>Global Analysis of Gene Expression Profiles in Physic Nut (Jatropha curcas L.) Seedlings Exposed to Salt Stress.</title>
        <authorList>
            <person name="Zhang L."/>
            <person name="Zhang C."/>
            <person name="Wu P."/>
            <person name="Chen Y."/>
            <person name="Li M."/>
            <person name="Jiang H."/>
            <person name="Wu G."/>
        </authorList>
    </citation>
    <scope>NUCLEOTIDE SEQUENCE [LARGE SCALE GENOMIC DNA]</scope>
    <source>
        <strain evidence="13">cv. GZQX0401</strain>
        <tissue evidence="12">Young leaves</tissue>
    </source>
</reference>
<dbReference type="GO" id="GO:0004497">
    <property type="term" value="F:monooxygenase activity"/>
    <property type="evidence" value="ECO:0007669"/>
    <property type="project" value="UniProtKB-KW"/>
</dbReference>
<dbReference type="GO" id="GO:0016020">
    <property type="term" value="C:membrane"/>
    <property type="evidence" value="ECO:0007669"/>
    <property type="project" value="UniProtKB-SubCell"/>
</dbReference>
<keyword evidence="8" id="KW-0560">Oxidoreductase</keyword>
<dbReference type="PANTHER" id="PTHR47953">
    <property type="entry name" value="OS08G0105600 PROTEIN"/>
    <property type="match status" value="1"/>
</dbReference>
<dbReference type="SUPFAM" id="SSF48264">
    <property type="entry name" value="Cytochrome P450"/>
    <property type="match status" value="1"/>
</dbReference>